<dbReference type="AlphaFoldDB" id="A0A6B2LKK5"/>
<protein>
    <submittedName>
        <fullName evidence="2">Uncharacterized protein</fullName>
    </submittedName>
</protein>
<proteinExistence type="inferred from homology"/>
<accession>A0A6B2LKK5</accession>
<reference evidence="2" key="1">
    <citation type="journal article" date="2020" name="J. Eukaryot. Microbiol.">
        <title>De novo Sequencing, Assembly and Annotation of the Transcriptome for the Free-Living Testate Amoeba Arcella intermedia.</title>
        <authorList>
            <person name="Ribeiro G.M."/>
            <person name="Porfirio-Sousa A.L."/>
            <person name="Maurer-Alcala X.X."/>
            <person name="Katz L.A."/>
            <person name="Lahr D.J.G."/>
        </authorList>
    </citation>
    <scope>NUCLEOTIDE SEQUENCE</scope>
</reference>
<dbReference type="SMART" id="SM00268">
    <property type="entry name" value="ACTIN"/>
    <property type="match status" value="1"/>
</dbReference>
<dbReference type="InterPro" id="IPR043129">
    <property type="entry name" value="ATPase_NBD"/>
</dbReference>
<dbReference type="Gene3D" id="3.90.640.10">
    <property type="entry name" value="Actin, Chain A, domain 4"/>
    <property type="match status" value="1"/>
</dbReference>
<dbReference type="SUPFAM" id="SSF53067">
    <property type="entry name" value="Actin-like ATPase domain"/>
    <property type="match status" value="1"/>
</dbReference>
<dbReference type="Gene3D" id="3.30.420.40">
    <property type="match status" value="2"/>
</dbReference>
<dbReference type="PANTHER" id="PTHR11937">
    <property type="entry name" value="ACTIN"/>
    <property type="match status" value="1"/>
</dbReference>
<dbReference type="InterPro" id="IPR004000">
    <property type="entry name" value="Actin"/>
</dbReference>
<dbReference type="EMBL" id="GIBP01008371">
    <property type="protein sequence ID" value="NDV37340.1"/>
    <property type="molecule type" value="Transcribed_RNA"/>
</dbReference>
<name>A0A6B2LKK5_9EUKA</name>
<evidence type="ECO:0000256" key="1">
    <source>
        <dbReference type="RuleBase" id="RU000487"/>
    </source>
</evidence>
<sequence length="186" mass="21346">MLAYRGHSFSTSAEMEVLWDIKEKQCYVSTDFQRDLHKPQHKTYKLPDGHSIPLGPELLCSAEALFRPSLVGSEEPGVHEMVFRTLSRVDVDDRKQGLGNIVLSGGTTCLPGFEERLRIEMLNLAPESCRVKICASERKYMVWMGGSILACLSPFQQMWLTFQQMWLTKEEYDESGPAVVPRRRFW</sequence>
<comment type="similarity">
    <text evidence="1">Belongs to the actin family.</text>
</comment>
<organism evidence="2">
    <name type="scientific">Arcella intermedia</name>
    <dbReference type="NCBI Taxonomy" id="1963864"/>
    <lineage>
        <taxon>Eukaryota</taxon>
        <taxon>Amoebozoa</taxon>
        <taxon>Tubulinea</taxon>
        <taxon>Elardia</taxon>
        <taxon>Arcellinida</taxon>
        <taxon>Sphaerothecina</taxon>
        <taxon>Arcellidae</taxon>
        <taxon>Arcella</taxon>
    </lineage>
</organism>
<evidence type="ECO:0000313" key="2">
    <source>
        <dbReference type="EMBL" id="NDV37340.1"/>
    </source>
</evidence>
<dbReference type="Pfam" id="PF00022">
    <property type="entry name" value="Actin"/>
    <property type="match status" value="1"/>
</dbReference>